<dbReference type="InterPro" id="IPR001608">
    <property type="entry name" value="Ala_racemase_N"/>
</dbReference>
<gene>
    <name evidence="13" type="ORF">QTG54_005454</name>
</gene>
<evidence type="ECO:0000256" key="7">
    <source>
        <dbReference type="ARBA" id="ARBA00023239"/>
    </source>
</evidence>
<dbReference type="Gene3D" id="2.40.37.20">
    <property type="entry name" value="D-serine dehydratase-like domain"/>
    <property type="match status" value="1"/>
</dbReference>
<evidence type="ECO:0000256" key="9">
    <source>
        <dbReference type="ARBA" id="ARBA00066349"/>
    </source>
</evidence>
<dbReference type="EC" id="4.3.1.18" evidence="9"/>
<comment type="cofactor">
    <cofactor evidence="2">
        <name>Zn(2+)</name>
        <dbReference type="ChEBI" id="CHEBI:29105"/>
    </cofactor>
</comment>
<organism evidence="13 14">
    <name type="scientific">Skeletonema marinoi</name>
    <dbReference type="NCBI Taxonomy" id="267567"/>
    <lineage>
        <taxon>Eukaryota</taxon>
        <taxon>Sar</taxon>
        <taxon>Stramenopiles</taxon>
        <taxon>Ochrophyta</taxon>
        <taxon>Bacillariophyta</taxon>
        <taxon>Coscinodiscophyceae</taxon>
        <taxon>Thalassiosirophycidae</taxon>
        <taxon>Thalassiosirales</taxon>
        <taxon>Skeletonemataceae</taxon>
        <taxon>Skeletonema</taxon>
        <taxon>Skeletonema marinoi-dohrnii complex</taxon>
    </lineage>
</organism>
<dbReference type="PANTHER" id="PTHR28004:SF2">
    <property type="entry name" value="D-SERINE DEHYDRATASE"/>
    <property type="match status" value="1"/>
</dbReference>
<dbReference type="InterPro" id="IPR042208">
    <property type="entry name" value="D-ser_dehydrat-like_sf"/>
</dbReference>
<protein>
    <recommendedName>
        <fullName evidence="10">D-serine dehydratase</fullName>
        <ecNumber evidence="9">4.3.1.18</ecNumber>
    </recommendedName>
    <alternativeName>
        <fullName evidence="11">D-serine deaminase</fullName>
    </alternativeName>
</protein>
<dbReference type="Proteomes" id="UP001224775">
    <property type="component" value="Unassembled WGS sequence"/>
</dbReference>
<dbReference type="PANTHER" id="PTHR28004">
    <property type="entry name" value="ZGC:162816-RELATED"/>
    <property type="match status" value="1"/>
</dbReference>
<evidence type="ECO:0000256" key="1">
    <source>
        <dbReference type="ARBA" id="ARBA00001933"/>
    </source>
</evidence>
<sequence length="419" mass="46142">MMLLDDLPTPAFIVDKHAFQQNCKAARAAAAKNGIPRLRPHVKTHKTIEGCIIQAGIDSAGDKSLADVIGFVASTVPELSMVVKLGCEYKRKPFTDVIFGIPICKSKLLSIQSMSHELTSATHGEGCIHVIVDNPQQVTFLEEFAQQNTSDENTQRWSVFLKLDTGYHRAGITCEKAGVNLATQIINSTHLVLKGLYTHCGHSYNIQDSGVMKETTNQDHSMILGFLNTLRSHLKSSNRKFDVSSLSISVGSTPSMFSHDNALKIPNIELHPGNYVFYDRQQLWTGACSSEKSIGGFVLSRIIGHYDDEHRNAIMVDAGATALTKESTPQGSMCSVLGRPDLECYRMSQEITMIRCKSEDCVKPFPFQEFPLGSTLLLIPNHSCLAAACFDEYHVVDGGTNSVSTESEVVERWCPVKGW</sequence>
<evidence type="ECO:0000259" key="12">
    <source>
        <dbReference type="SMART" id="SM01119"/>
    </source>
</evidence>
<evidence type="ECO:0000256" key="8">
    <source>
        <dbReference type="ARBA" id="ARBA00051198"/>
    </source>
</evidence>
<dbReference type="EMBL" id="JATAAI010000008">
    <property type="protein sequence ID" value="KAK1743857.1"/>
    <property type="molecule type" value="Genomic_DNA"/>
</dbReference>
<comment type="catalytic activity">
    <reaction evidence="8">
        <text>D-serine = pyruvate + NH4(+)</text>
        <dbReference type="Rhea" id="RHEA:13977"/>
        <dbReference type="ChEBI" id="CHEBI:15361"/>
        <dbReference type="ChEBI" id="CHEBI:28938"/>
        <dbReference type="ChEBI" id="CHEBI:35247"/>
        <dbReference type="EC" id="4.3.1.18"/>
    </reaction>
    <physiologicalReaction direction="left-to-right" evidence="8">
        <dbReference type="Rhea" id="RHEA:13978"/>
    </physiologicalReaction>
</comment>
<keyword evidence="5" id="KW-0862">Zinc</keyword>
<comment type="caution">
    <text evidence="13">The sequence shown here is derived from an EMBL/GenBank/DDBJ whole genome shotgun (WGS) entry which is preliminary data.</text>
</comment>
<comment type="similarity">
    <text evidence="3">Belongs to the DSD1 family.</text>
</comment>
<reference evidence="13" key="1">
    <citation type="submission" date="2023-06" db="EMBL/GenBank/DDBJ databases">
        <title>Survivors Of The Sea: Transcriptome response of Skeletonema marinoi to long-term dormancy.</title>
        <authorList>
            <person name="Pinder M.I.M."/>
            <person name="Kourtchenko O."/>
            <person name="Robertson E.K."/>
            <person name="Larsson T."/>
            <person name="Maumus F."/>
            <person name="Osuna-Cruz C.M."/>
            <person name="Vancaester E."/>
            <person name="Stenow R."/>
            <person name="Vandepoele K."/>
            <person name="Ploug H."/>
            <person name="Bruchert V."/>
            <person name="Godhe A."/>
            <person name="Topel M."/>
        </authorList>
    </citation>
    <scope>NUCLEOTIDE SEQUENCE</scope>
    <source>
        <strain evidence="13">R05AC</strain>
    </source>
</reference>
<dbReference type="InterPro" id="IPR051466">
    <property type="entry name" value="D-amino_acid_metab_enzyme"/>
</dbReference>
<dbReference type="GO" id="GO:0036088">
    <property type="term" value="P:D-serine catabolic process"/>
    <property type="evidence" value="ECO:0007669"/>
    <property type="project" value="TreeGrafter"/>
</dbReference>
<dbReference type="Pfam" id="PF14031">
    <property type="entry name" value="D-ser_dehydrat"/>
    <property type="match status" value="1"/>
</dbReference>
<dbReference type="SMART" id="SM01119">
    <property type="entry name" value="D-ser_dehydrat"/>
    <property type="match status" value="1"/>
</dbReference>
<dbReference type="InterPro" id="IPR026956">
    <property type="entry name" value="D-ser_dehydrat-like_dom"/>
</dbReference>
<keyword evidence="14" id="KW-1185">Reference proteome</keyword>
<dbReference type="Pfam" id="PF01168">
    <property type="entry name" value="Ala_racemase_N"/>
    <property type="match status" value="1"/>
</dbReference>
<dbReference type="GO" id="GO:0008721">
    <property type="term" value="F:D-serine ammonia-lyase activity"/>
    <property type="evidence" value="ECO:0007669"/>
    <property type="project" value="UniProtKB-EC"/>
</dbReference>
<evidence type="ECO:0000313" key="14">
    <source>
        <dbReference type="Proteomes" id="UP001224775"/>
    </source>
</evidence>
<proteinExistence type="inferred from homology"/>
<dbReference type="InterPro" id="IPR029066">
    <property type="entry name" value="PLP-binding_barrel"/>
</dbReference>
<evidence type="ECO:0000256" key="10">
    <source>
        <dbReference type="ARBA" id="ARBA00069616"/>
    </source>
</evidence>
<comment type="cofactor">
    <cofactor evidence="1">
        <name>pyridoxal 5'-phosphate</name>
        <dbReference type="ChEBI" id="CHEBI:597326"/>
    </cofactor>
</comment>
<dbReference type="FunFam" id="3.20.20.10:FF:000016">
    <property type="entry name" value="D-serine dehydratase"/>
    <property type="match status" value="1"/>
</dbReference>
<dbReference type="GO" id="GO:0046872">
    <property type="term" value="F:metal ion binding"/>
    <property type="evidence" value="ECO:0007669"/>
    <property type="project" value="UniProtKB-KW"/>
</dbReference>
<evidence type="ECO:0000256" key="5">
    <source>
        <dbReference type="ARBA" id="ARBA00022833"/>
    </source>
</evidence>
<feature type="domain" description="D-serine dehydratase-like" evidence="12">
    <location>
        <begin position="295"/>
        <end position="397"/>
    </location>
</feature>
<keyword evidence="7 13" id="KW-0456">Lyase</keyword>
<evidence type="ECO:0000256" key="4">
    <source>
        <dbReference type="ARBA" id="ARBA00022723"/>
    </source>
</evidence>
<evidence type="ECO:0000313" key="13">
    <source>
        <dbReference type="EMBL" id="KAK1743857.1"/>
    </source>
</evidence>
<dbReference type="SUPFAM" id="SSF51419">
    <property type="entry name" value="PLP-binding barrel"/>
    <property type="match status" value="1"/>
</dbReference>
<evidence type="ECO:0000256" key="6">
    <source>
        <dbReference type="ARBA" id="ARBA00022898"/>
    </source>
</evidence>
<evidence type="ECO:0000256" key="3">
    <source>
        <dbReference type="ARBA" id="ARBA00005323"/>
    </source>
</evidence>
<evidence type="ECO:0000256" key="2">
    <source>
        <dbReference type="ARBA" id="ARBA00001947"/>
    </source>
</evidence>
<name>A0AAD8YEA6_9STRA</name>
<dbReference type="AlphaFoldDB" id="A0AAD8YEA6"/>
<evidence type="ECO:0000256" key="11">
    <source>
        <dbReference type="ARBA" id="ARBA00075219"/>
    </source>
</evidence>
<keyword evidence="6" id="KW-0663">Pyridoxal phosphate</keyword>
<keyword evidence="4" id="KW-0479">Metal-binding</keyword>
<dbReference type="Gene3D" id="3.20.20.10">
    <property type="entry name" value="Alanine racemase"/>
    <property type="match status" value="1"/>
</dbReference>
<accession>A0AAD8YEA6</accession>